<evidence type="ECO:0000256" key="10">
    <source>
        <dbReference type="SAM" id="MobiDB-lite"/>
    </source>
</evidence>
<protein>
    <recommendedName>
        <fullName evidence="11">C2H2-type domain-containing protein</fullName>
    </recommendedName>
</protein>
<proteinExistence type="predicted"/>
<evidence type="ECO:0000256" key="9">
    <source>
        <dbReference type="PROSITE-ProRule" id="PRU00042"/>
    </source>
</evidence>
<evidence type="ECO:0000259" key="11">
    <source>
        <dbReference type="PROSITE" id="PS50157"/>
    </source>
</evidence>
<feature type="domain" description="C2H2-type" evidence="11">
    <location>
        <begin position="294"/>
        <end position="317"/>
    </location>
</feature>
<accession>A0A9P0I9R6</accession>
<evidence type="ECO:0000256" key="4">
    <source>
        <dbReference type="ARBA" id="ARBA00022771"/>
    </source>
</evidence>
<evidence type="ECO:0000256" key="6">
    <source>
        <dbReference type="ARBA" id="ARBA00023015"/>
    </source>
</evidence>
<evidence type="ECO:0000256" key="3">
    <source>
        <dbReference type="ARBA" id="ARBA00022737"/>
    </source>
</evidence>
<keyword evidence="4 9" id="KW-0863">Zinc-finger</keyword>
<keyword evidence="6" id="KW-0805">Transcription regulation</keyword>
<keyword evidence="13" id="KW-1185">Reference proteome</keyword>
<feature type="compositionally biased region" description="Basic and acidic residues" evidence="10">
    <location>
        <begin position="25"/>
        <end position="40"/>
    </location>
</feature>
<dbReference type="EMBL" id="LR824559">
    <property type="protein sequence ID" value="CAH1642760.1"/>
    <property type="molecule type" value="Genomic_DNA"/>
</dbReference>
<comment type="subcellular location">
    <subcellularLocation>
        <location evidence="1">Nucleus</location>
    </subcellularLocation>
</comment>
<evidence type="ECO:0000256" key="2">
    <source>
        <dbReference type="ARBA" id="ARBA00022723"/>
    </source>
</evidence>
<feature type="compositionally biased region" description="Polar residues" evidence="10">
    <location>
        <begin position="50"/>
        <end position="59"/>
    </location>
</feature>
<feature type="domain" description="C2H2-type" evidence="11">
    <location>
        <begin position="453"/>
        <end position="476"/>
    </location>
</feature>
<feature type="domain" description="C2H2-type" evidence="11">
    <location>
        <begin position="513"/>
        <end position="536"/>
    </location>
</feature>
<keyword evidence="3" id="KW-0677">Repeat</keyword>
<feature type="domain" description="C2H2-type" evidence="11">
    <location>
        <begin position="485"/>
        <end position="512"/>
    </location>
</feature>
<dbReference type="Pfam" id="PF00096">
    <property type="entry name" value="zf-C2H2"/>
    <property type="match status" value="2"/>
</dbReference>
<dbReference type="Pfam" id="PF12874">
    <property type="entry name" value="zf-met"/>
    <property type="match status" value="1"/>
</dbReference>
<dbReference type="GO" id="GO:0008270">
    <property type="term" value="F:zinc ion binding"/>
    <property type="evidence" value="ECO:0007669"/>
    <property type="project" value="UniProtKB-KW"/>
</dbReference>
<dbReference type="Gene3D" id="3.30.160.60">
    <property type="entry name" value="Classic Zinc Finger"/>
    <property type="match status" value="6"/>
</dbReference>
<feature type="compositionally biased region" description="Basic and acidic residues" evidence="10">
    <location>
        <begin position="85"/>
        <end position="100"/>
    </location>
</feature>
<feature type="compositionally biased region" description="Basic and acidic residues" evidence="10">
    <location>
        <begin position="1"/>
        <end position="10"/>
    </location>
</feature>
<dbReference type="SUPFAM" id="SSF57667">
    <property type="entry name" value="beta-beta-alpha zinc fingers"/>
    <property type="match status" value="2"/>
</dbReference>
<dbReference type="PANTHER" id="PTHR24399:SF23">
    <property type="entry name" value="C2H2-TYPE DOMAIN-CONTAINING PROTEIN"/>
    <property type="match status" value="1"/>
</dbReference>
<organism evidence="12 13">
    <name type="scientific">Spodoptera littoralis</name>
    <name type="common">Egyptian cotton leafworm</name>
    <dbReference type="NCBI Taxonomy" id="7109"/>
    <lineage>
        <taxon>Eukaryota</taxon>
        <taxon>Metazoa</taxon>
        <taxon>Ecdysozoa</taxon>
        <taxon>Arthropoda</taxon>
        <taxon>Hexapoda</taxon>
        <taxon>Insecta</taxon>
        <taxon>Pterygota</taxon>
        <taxon>Neoptera</taxon>
        <taxon>Endopterygota</taxon>
        <taxon>Lepidoptera</taxon>
        <taxon>Glossata</taxon>
        <taxon>Ditrysia</taxon>
        <taxon>Noctuoidea</taxon>
        <taxon>Noctuidae</taxon>
        <taxon>Amphipyrinae</taxon>
        <taxon>Spodoptera</taxon>
    </lineage>
</organism>
<dbReference type="InterPro" id="IPR013087">
    <property type="entry name" value="Znf_C2H2_type"/>
</dbReference>
<keyword evidence="7" id="KW-0804">Transcription</keyword>
<dbReference type="GO" id="GO:0002682">
    <property type="term" value="P:regulation of immune system process"/>
    <property type="evidence" value="ECO:0007669"/>
    <property type="project" value="TreeGrafter"/>
</dbReference>
<evidence type="ECO:0000256" key="7">
    <source>
        <dbReference type="ARBA" id="ARBA00023163"/>
    </source>
</evidence>
<name>A0A9P0I9R6_SPOLI</name>
<dbReference type="PROSITE" id="PS50157">
    <property type="entry name" value="ZINC_FINGER_C2H2_2"/>
    <property type="match status" value="6"/>
</dbReference>
<dbReference type="AlphaFoldDB" id="A0A9P0I9R6"/>
<dbReference type="InterPro" id="IPR036236">
    <property type="entry name" value="Znf_C2H2_sf"/>
</dbReference>
<dbReference type="GO" id="GO:0001227">
    <property type="term" value="F:DNA-binding transcription repressor activity, RNA polymerase II-specific"/>
    <property type="evidence" value="ECO:0007669"/>
    <property type="project" value="TreeGrafter"/>
</dbReference>
<evidence type="ECO:0000256" key="8">
    <source>
        <dbReference type="ARBA" id="ARBA00023242"/>
    </source>
</evidence>
<dbReference type="GO" id="GO:0000978">
    <property type="term" value="F:RNA polymerase II cis-regulatory region sequence-specific DNA binding"/>
    <property type="evidence" value="ECO:0007669"/>
    <property type="project" value="TreeGrafter"/>
</dbReference>
<evidence type="ECO:0000256" key="1">
    <source>
        <dbReference type="ARBA" id="ARBA00004123"/>
    </source>
</evidence>
<evidence type="ECO:0000313" key="13">
    <source>
        <dbReference type="Proteomes" id="UP001153321"/>
    </source>
</evidence>
<keyword evidence="8" id="KW-0539">Nucleus</keyword>
<evidence type="ECO:0000256" key="5">
    <source>
        <dbReference type="ARBA" id="ARBA00022833"/>
    </source>
</evidence>
<keyword evidence="5" id="KW-0862">Zinc</keyword>
<dbReference type="FunFam" id="3.30.160.60:FF:002343">
    <property type="entry name" value="Zinc finger protein 33A"/>
    <property type="match status" value="1"/>
</dbReference>
<reference evidence="12" key="1">
    <citation type="submission" date="2022-02" db="EMBL/GenBank/DDBJ databases">
        <authorList>
            <person name="King R."/>
        </authorList>
    </citation>
    <scope>NUCLEOTIDE SEQUENCE</scope>
</reference>
<dbReference type="Proteomes" id="UP001153321">
    <property type="component" value="Chromosome 28"/>
</dbReference>
<dbReference type="GO" id="GO:0001817">
    <property type="term" value="P:regulation of cytokine production"/>
    <property type="evidence" value="ECO:0007669"/>
    <property type="project" value="TreeGrafter"/>
</dbReference>
<evidence type="ECO:0000313" key="12">
    <source>
        <dbReference type="EMBL" id="CAH1642760.1"/>
    </source>
</evidence>
<dbReference type="SMART" id="SM00355">
    <property type="entry name" value="ZnF_C2H2"/>
    <property type="match status" value="11"/>
</dbReference>
<gene>
    <name evidence="12" type="ORF">SPLIT_LOCUS8116</name>
</gene>
<feature type="compositionally biased region" description="Basic and acidic residues" evidence="10">
    <location>
        <begin position="60"/>
        <end position="70"/>
    </location>
</feature>
<dbReference type="PROSITE" id="PS00028">
    <property type="entry name" value="ZINC_FINGER_C2H2_1"/>
    <property type="match status" value="9"/>
</dbReference>
<feature type="region of interest" description="Disordered" evidence="10">
    <location>
        <begin position="1"/>
        <end position="171"/>
    </location>
</feature>
<feature type="compositionally biased region" description="Basic and acidic residues" evidence="10">
    <location>
        <begin position="121"/>
        <end position="130"/>
    </location>
</feature>
<keyword evidence="2" id="KW-0479">Metal-binding</keyword>
<feature type="domain" description="C2H2-type" evidence="11">
    <location>
        <begin position="320"/>
        <end position="343"/>
    </location>
</feature>
<sequence length="547" mass="65491">MHKEDDLLQKKERRKSKNNVSDSYDDTKSEMDKEDDLLQKKERRKRKNNVSESYDTTISEMHKEDDLLQKKERRKRKNNISDSYDNTKSEMDKEDDLLQKKERRKRKNNVSDSCDDTMSEMNKEDDLLQKKEKKKNISVSDGGGTESEFEKEDEQKEIKRKKQQNTSRRQYATSRVIHKTFMGKLEQFYDNVNIDFPDIENIKSLEKPKYKCKTCQVAYRRYLDYVRHNVFKHTELKYPTPCNICKDDITSTAHLHAHWKLRHNVMMKCKFCGDICRSMGELKKHLNRTHTKIYTCDKCAQEFPTLKEFSEHHQKVHEFFECDYCQAKYRSKTALEKHIKNTHVPYQCTVCKKTFRNFRIFVGTHVKYHHPELLDKLNIRSKIKPTSKELRYCVECDKQFASIHLYKRHIEHSVKHTRRPIEDITCPACKKVFHSKIYRNNHYELFHTNKTKYYCEICNKYFARGLGLKNHIKHVHQKIPQLKNKFCNICDRGFSTNRILVNHRRTHTGERPHKCQYCPAAFAQKTAMMTHQKTQHKNVISSSSHQT</sequence>
<dbReference type="PANTHER" id="PTHR24399">
    <property type="entry name" value="ZINC FINGER AND BTB DOMAIN-CONTAINING"/>
    <property type="match status" value="1"/>
</dbReference>
<dbReference type="GO" id="GO:0005654">
    <property type="term" value="C:nucleoplasm"/>
    <property type="evidence" value="ECO:0007669"/>
    <property type="project" value="TreeGrafter"/>
</dbReference>
<feature type="domain" description="C2H2-type" evidence="11">
    <location>
        <begin position="424"/>
        <end position="452"/>
    </location>
</feature>